<accession>A0A6P1ZDU0</accession>
<proteinExistence type="predicted"/>
<organism evidence="1 2">
    <name type="scientific">Oceanidesulfovibrio marinus</name>
    <dbReference type="NCBI Taxonomy" id="370038"/>
    <lineage>
        <taxon>Bacteria</taxon>
        <taxon>Pseudomonadati</taxon>
        <taxon>Thermodesulfobacteriota</taxon>
        <taxon>Desulfovibrionia</taxon>
        <taxon>Desulfovibrionales</taxon>
        <taxon>Desulfovibrionaceae</taxon>
        <taxon>Oceanidesulfovibrio</taxon>
    </lineage>
</organism>
<evidence type="ECO:0000313" key="2">
    <source>
        <dbReference type="Proteomes" id="UP000434052"/>
    </source>
</evidence>
<dbReference type="AlphaFoldDB" id="A0A6P1ZDU0"/>
<sequence length="136" mass="15710">MGNRACIIHENAELGIYLHWNGGPESVYPMLEYARAHARLGESDYAMSRLVQVIANFLGGNLDIGLFRHKDYDRPDPGNHGLYYIDSQLRVVRRVRRGNPLDVEEEERRAWKHAYNTESPTMLERLAEKNDAHFVS</sequence>
<evidence type="ECO:0000313" key="1">
    <source>
        <dbReference type="EMBL" id="TVM31187.1"/>
    </source>
</evidence>
<comment type="caution">
    <text evidence="1">The sequence shown here is derived from an EMBL/GenBank/DDBJ whole genome shotgun (WGS) entry which is preliminary data.</text>
</comment>
<protein>
    <submittedName>
        <fullName evidence="1">Uncharacterized protein</fullName>
    </submittedName>
</protein>
<gene>
    <name evidence="1" type="ORF">DQK91_18935</name>
</gene>
<dbReference type="RefSeq" id="WP_144306972.1">
    <property type="nucleotide sequence ID" value="NZ_QMIF01000017.1"/>
</dbReference>
<reference evidence="1 2" key="1">
    <citation type="submission" date="2018-06" db="EMBL/GenBank/DDBJ databases">
        <title>Complete genome of Desulfovibrio marinus P48SEP.</title>
        <authorList>
            <person name="Crispim J.S."/>
            <person name="Vidigal P.M.P."/>
            <person name="Silva L.C.F."/>
            <person name="Araujo L.C."/>
            <person name="Laguardia C.N."/>
            <person name="Dias R.S."/>
            <person name="Sousa M.P."/>
            <person name="Paula S.O."/>
            <person name="Silva C."/>
        </authorList>
    </citation>
    <scope>NUCLEOTIDE SEQUENCE [LARGE SCALE GENOMIC DNA]</scope>
    <source>
        <strain evidence="1 2">P48SEP</strain>
    </source>
</reference>
<dbReference type="OrthoDB" id="5197116at2"/>
<dbReference type="EMBL" id="QMIF01000017">
    <property type="protein sequence ID" value="TVM31187.1"/>
    <property type="molecule type" value="Genomic_DNA"/>
</dbReference>
<name>A0A6P1ZDU0_9BACT</name>
<dbReference type="Proteomes" id="UP000434052">
    <property type="component" value="Unassembled WGS sequence"/>
</dbReference>